<name>A0A9N9PTN0_9HELO</name>
<proteinExistence type="predicted"/>
<dbReference type="InterPro" id="IPR011333">
    <property type="entry name" value="SKP1/BTB/POZ_sf"/>
</dbReference>
<dbReference type="CDD" id="cd18186">
    <property type="entry name" value="BTB_POZ_ZBTB_KLHL-like"/>
    <property type="match status" value="1"/>
</dbReference>
<sequence length="320" mass="35690">MVRNPRSTSQSSPPAKRQRVGLFAVGASLLEDPKYADLEIRCQEKVYKVHQNIVCLQSKVLARCVDGGFLEASTKVIKLDDDIPEIVEHFLRYLYTGDYDYNAKHKEGAKDNQPSTVKPPENDTSSASRILGNDAESGDKGGSVTGGTEGLPQNTSAESVGSARETVKMTELLAHTLVYTIADKFDVPGLKEVAVEKFKEALARIPNPLDVWTEVVRAVYGGTPESDRGLKDIAALFSIKNCQELLAKDDFVKLCEEKWEIGMEILRELVKDPRVVKQMVTVPNCERCKESPHVRISSKIDQEKSKARFYCTKCRYNFNV</sequence>
<evidence type="ECO:0000313" key="3">
    <source>
        <dbReference type="EMBL" id="CAG8959316.1"/>
    </source>
</evidence>
<dbReference type="SUPFAM" id="SSF54695">
    <property type="entry name" value="POZ domain"/>
    <property type="match status" value="1"/>
</dbReference>
<dbReference type="PANTHER" id="PTHR47843">
    <property type="entry name" value="BTB DOMAIN-CONTAINING PROTEIN-RELATED"/>
    <property type="match status" value="1"/>
</dbReference>
<dbReference type="InterPro" id="IPR000210">
    <property type="entry name" value="BTB/POZ_dom"/>
</dbReference>
<feature type="domain" description="BTB" evidence="2">
    <location>
        <begin position="36"/>
        <end position="103"/>
    </location>
</feature>
<dbReference type="EMBL" id="CAJVRL010000091">
    <property type="protein sequence ID" value="CAG8959316.1"/>
    <property type="molecule type" value="Genomic_DNA"/>
</dbReference>
<keyword evidence="4" id="KW-1185">Reference proteome</keyword>
<feature type="compositionally biased region" description="Polar residues" evidence="1">
    <location>
        <begin position="112"/>
        <end position="128"/>
    </location>
</feature>
<feature type="region of interest" description="Disordered" evidence="1">
    <location>
        <begin position="105"/>
        <end position="162"/>
    </location>
</feature>
<dbReference type="Gene3D" id="3.30.710.10">
    <property type="entry name" value="Potassium Channel Kv1.1, Chain A"/>
    <property type="match status" value="1"/>
</dbReference>
<dbReference type="AlphaFoldDB" id="A0A9N9PTN0"/>
<comment type="caution">
    <text evidence="3">The sequence shown here is derived from an EMBL/GenBank/DDBJ whole genome shotgun (WGS) entry which is preliminary data.</text>
</comment>
<feature type="compositionally biased region" description="Gly residues" evidence="1">
    <location>
        <begin position="140"/>
        <end position="149"/>
    </location>
</feature>
<reference evidence="3" key="1">
    <citation type="submission" date="2021-07" db="EMBL/GenBank/DDBJ databases">
        <authorList>
            <person name="Durling M."/>
        </authorList>
    </citation>
    <scope>NUCLEOTIDE SEQUENCE</scope>
</reference>
<dbReference type="Pfam" id="PF00651">
    <property type="entry name" value="BTB"/>
    <property type="match status" value="1"/>
</dbReference>
<organism evidence="3 4">
    <name type="scientific">Hymenoscyphus fraxineus</name>
    <dbReference type="NCBI Taxonomy" id="746836"/>
    <lineage>
        <taxon>Eukaryota</taxon>
        <taxon>Fungi</taxon>
        <taxon>Dikarya</taxon>
        <taxon>Ascomycota</taxon>
        <taxon>Pezizomycotina</taxon>
        <taxon>Leotiomycetes</taxon>
        <taxon>Helotiales</taxon>
        <taxon>Helotiaceae</taxon>
        <taxon>Hymenoscyphus</taxon>
    </lineage>
</organism>
<dbReference type="PROSITE" id="PS50097">
    <property type="entry name" value="BTB"/>
    <property type="match status" value="1"/>
</dbReference>
<dbReference type="Proteomes" id="UP000696280">
    <property type="component" value="Unassembled WGS sequence"/>
</dbReference>
<dbReference type="OrthoDB" id="6359816at2759"/>
<gene>
    <name evidence="3" type="ORF">HYFRA_00013086</name>
</gene>
<evidence type="ECO:0000256" key="1">
    <source>
        <dbReference type="SAM" id="MobiDB-lite"/>
    </source>
</evidence>
<accession>A0A9N9PTN0</accession>
<dbReference type="PANTHER" id="PTHR47843:SF5">
    <property type="entry name" value="BTB_POZ DOMAIN PROTEIN"/>
    <property type="match status" value="1"/>
</dbReference>
<evidence type="ECO:0000313" key="4">
    <source>
        <dbReference type="Proteomes" id="UP000696280"/>
    </source>
</evidence>
<protein>
    <recommendedName>
        <fullName evidence="2">BTB domain-containing protein</fullName>
    </recommendedName>
</protein>
<evidence type="ECO:0000259" key="2">
    <source>
        <dbReference type="PROSITE" id="PS50097"/>
    </source>
</evidence>